<feature type="region of interest" description="Disordered" evidence="1">
    <location>
        <begin position="1"/>
        <end position="26"/>
    </location>
</feature>
<accession>A0ABP6ULJ6</accession>
<reference evidence="3" key="1">
    <citation type="journal article" date="2019" name="Int. J. Syst. Evol. Microbiol.">
        <title>The Global Catalogue of Microorganisms (GCM) 10K type strain sequencing project: providing services to taxonomists for standard genome sequencing and annotation.</title>
        <authorList>
            <consortium name="The Broad Institute Genomics Platform"/>
            <consortium name="The Broad Institute Genome Sequencing Center for Infectious Disease"/>
            <person name="Wu L."/>
            <person name="Ma J."/>
        </authorList>
    </citation>
    <scope>NUCLEOTIDE SEQUENCE [LARGE SCALE GENOMIC DNA]</scope>
    <source>
        <strain evidence="3">JCM 17459</strain>
    </source>
</reference>
<protein>
    <recommendedName>
        <fullName evidence="4">Centromere-binding protein ParB C-terminal domain-containing protein</fullName>
    </recommendedName>
</protein>
<feature type="region of interest" description="Disordered" evidence="1">
    <location>
        <begin position="201"/>
        <end position="227"/>
    </location>
</feature>
<name>A0ABP6ULJ6_9MICO</name>
<sequence length="227" mass="23962">MVDRRPKRPASRPAREALGSLAKADSTDTLVSGVQLHAVRDPNAQTPGEERGAQTPAEILTPAVRPAAPTEEPPATAPAEAFAATPVDPVTAQQPAQAAEPVIDVPVQPTTPDLPAATGWSPDTQPAPVAIAPPQPAPASEAPPSQALDDKPAPKQKFTVQLDAADAERFRSAWANMPANVRPLSMSDMIAEPLMQRVREVEEEYNGGEPWPPLGPGRVRTGRPAKY</sequence>
<dbReference type="Gene3D" id="6.10.180.30">
    <property type="match status" value="1"/>
</dbReference>
<evidence type="ECO:0000313" key="3">
    <source>
        <dbReference type="Proteomes" id="UP001499841"/>
    </source>
</evidence>
<feature type="compositionally biased region" description="Low complexity" evidence="1">
    <location>
        <begin position="61"/>
        <end position="70"/>
    </location>
</feature>
<evidence type="ECO:0000256" key="1">
    <source>
        <dbReference type="SAM" id="MobiDB-lite"/>
    </source>
</evidence>
<feature type="compositionally biased region" description="Basic residues" evidence="1">
    <location>
        <begin position="1"/>
        <end position="10"/>
    </location>
</feature>
<feature type="region of interest" description="Disordered" evidence="1">
    <location>
        <begin position="38"/>
        <end position="157"/>
    </location>
</feature>
<organism evidence="2 3">
    <name type="scientific">Georgenia daeguensis</name>
    <dbReference type="NCBI Taxonomy" id="908355"/>
    <lineage>
        <taxon>Bacteria</taxon>
        <taxon>Bacillati</taxon>
        <taxon>Actinomycetota</taxon>
        <taxon>Actinomycetes</taxon>
        <taxon>Micrococcales</taxon>
        <taxon>Bogoriellaceae</taxon>
        <taxon>Georgenia</taxon>
    </lineage>
</organism>
<evidence type="ECO:0000313" key="2">
    <source>
        <dbReference type="EMBL" id="GAA3511211.1"/>
    </source>
</evidence>
<dbReference type="Proteomes" id="UP001499841">
    <property type="component" value="Unassembled WGS sequence"/>
</dbReference>
<dbReference type="EMBL" id="BAABBA010000032">
    <property type="protein sequence ID" value="GAA3511211.1"/>
    <property type="molecule type" value="Genomic_DNA"/>
</dbReference>
<feature type="compositionally biased region" description="Low complexity" evidence="1">
    <location>
        <begin position="77"/>
        <end position="86"/>
    </location>
</feature>
<keyword evidence="3" id="KW-1185">Reference proteome</keyword>
<gene>
    <name evidence="2" type="ORF">GCM10022262_39220</name>
</gene>
<evidence type="ECO:0008006" key="4">
    <source>
        <dbReference type="Google" id="ProtNLM"/>
    </source>
</evidence>
<comment type="caution">
    <text evidence="2">The sequence shown here is derived from an EMBL/GenBank/DDBJ whole genome shotgun (WGS) entry which is preliminary data.</text>
</comment>
<feature type="compositionally biased region" description="Low complexity" evidence="1">
    <location>
        <begin position="138"/>
        <end position="147"/>
    </location>
</feature>
<proteinExistence type="predicted"/>